<evidence type="ECO:0000256" key="13">
    <source>
        <dbReference type="SAM" id="MobiDB-lite"/>
    </source>
</evidence>
<keyword evidence="6 14" id="KW-1133">Transmembrane helix</keyword>
<dbReference type="CDD" id="cd20653">
    <property type="entry name" value="CYP81"/>
    <property type="match status" value="1"/>
</dbReference>
<dbReference type="PRINTS" id="PR00463">
    <property type="entry name" value="EP450I"/>
</dbReference>
<dbReference type="SUPFAM" id="SSF48264">
    <property type="entry name" value="Cytochrome P450"/>
    <property type="match status" value="1"/>
</dbReference>
<dbReference type="InterPro" id="IPR036396">
    <property type="entry name" value="Cyt_P450_sf"/>
</dbReference>
<dbReference type="EMBL" id="JBJKBG010000006">
    <property type="protein sequence ID" value="KAL3732927.1"/>
    <property type="molecule type" value="Genomic_DNA"/>
</dbReference>
<evidence type="ECO:0008006" key="17">
    <source>
        <dbReference type="Google" id="ProtNLM"/>
    </source>
</evidence>
<dbReference type="InterPro" id="IPR017972">
    <property type="entry name" value="Cyt_P450_CS"/>
</dbReference>
<evidence type="ECO:0000256" key="6">
    <source>
        <dbReference type="ARBA" id="ARBA00022989"/>
    </source>
</evidence>
<dbReference type="PANTHER" id="PTHR47947">
    <property type="entry name" value="CYTOCHROME P450 82C3-RELATED"/>
    <property type="match status" value="1"/>
</dbReference>
<keyword evidence="4 14" id="KW-0812">Transmembrane</keyword>
<evidence type="ECO:0000313" key="16">
    <source>
        <dbReference type="Proteomes" id="UP001634007"/>
    </source>
</evidence>
<dbReference type="Pfam" id="PF00067">
    <property type="entry name" value="p450"/>
    <property type="match status" value="1"/>
</dbReference>
<dbReference type="AlphaFoldDB" id="A0ABD3K239"/>
<protein>
    <recommendedName>
        <fullName evidence="17">Cytochrome P450</fullName>
    </recommendedName>
</protein>
<keyword evidence="3 11" id="KW-0349">Heme</keyword>
<comment type="cofactor">
    <cofactor evidence="11">
        <name>heme</name>
        <dbReference type="ChEBI" id="CHEBI:30413"/>
    </cofactor>
</comment>
<evidence type="ECO:0000256" key="7">
    <source>
        <dbReference type="ARBA" id="ARBA00023002"/>
    </source>
</evidence>
<feature type="region of interest" description="Disordered" evidence="13">
    <location>
        <begin position="1"/>
        <end position="26"/>
    </location>
</feature>
<organism evidence="15 16">
    <name type="scientific">Eucalyptus globulus</name>
    <name type="common">Tasmanian blue gum</name>
    <dbReference type="NCBI Taxonomy" id="34317"/>
    <lineage>
        <taxon>Eukaryota</taxon>
        <taxon>Viridiplantae</taxon>
        <taxon>Streptophyta</taxon>
        <taxon>Embryophyta</taxon>
        <taxon>Tracheophyta</taxon>
        <taxon>Spermatophyta</taxon>
        <taxon>Magnoliopsida</taxon>
        <taxon>eudicotyledons</taxon>
        <taxon>Gunneridae</taxon>
        <taxon>Pentapetalae</taxon>
        <taxon>rosids</taxon>
        <taxon>malvids</taxon>
        <taxon>Myrtales</taxon>
        <taxon>Myrtaceae</taxon>
        <taxon>Myrtoideae</taxon>
        <taxon>Eucalypteae</taxon>
        <taxon>Eucalyptus</taxon>
    </lineage>
</organism>
<feature type="compositionally biased region" description="Low complexity" evidence="13">
    <location>
        <begin position="1"/>
        <end position="12"/>
    </location>
</feature>
<evidence type="ECO:0000256" key="2">
    <source>
        <dbReference type="ARBA" id="ARBA00010617"/>
    </source>
</evidence>
<dbReference type="Proteomes" id="UP001634007">
    <property type="component" value="Unassembled WGS sequence"/>
</dbReference>
<gene>
    <name evidence="15" type="ORF">ACJRO7_022448</name>
</gene>
<evidence type="ECO:0000256" key="5">
    <source>
        <dbReference type="ARBA" id="ARBA00022723"/>
    </source>
</evidence>
<keyword evidence="7 12" id="KW-0560">Oxidoreductase</keyword>
<comment type="subcellular location">
    <subcellularLocation>
        <location evidence="1">Membrane</location>
        <topology evidence="1">Single-pass membrane protein</topology>
    </subcellularLocation>
</comment>
<dbReference type="GO" id="GO:0016020">
    <property type="term" value="C:membrane"/>
    <property type="evidence" value="ECO:0007669"/>
    <property type="project" value="UniProtKB-SubCell"/>
</dbReference>
<comment type="similarity">
    <text evidence="2 12">Belongs to the cytochrome P450 family.</text>
</comment>
<dbReference type="GO" id="GO:0046872">
    <property type="term" value="F:metal ion binding"/>
    <property type="evidence" value="ECO:0007669"/>
    <property type="project" value="UniProtKB-KW"/>
</dbReference>
<evidence type="ECO:0000256" key="9">
    <source>
        <dbReference type="ARBA" id="ARBA00023033"/>
    </source>
</evidence>
<reference evidence="15 16" key="1">
    <citation type="submission" date="2024-11" db="EMBL/GenBank/DDBJ databases">
        <title>Chromosome-level genome assembly of Eucalyptus globulus Labill. provides insights into its genome evolution.</title>
        <authorList>
            <person name="Li X."/>
        </authorList>
    </citation>
    <scope>NUCLEOTIDE SEQUENCE [LARGE SCALE GENOMIC DNA]</scope>
    <source>
        <strain evidence="15">CL2024</strain>
        <tissue evidence="15">Fresh tender leaves</tissue>
    </source>
</reference>
<keyword evidence="5 11" id="KW-0479">Metal-binding</keyword>
<dbReference type="GO" id="GO:0016709">
    <property type="term" value="F:oxidoreductase activity, acting on paired donors, with incorporation or reduction of molecular oxygen, NAD(P)H as one donor, and incorporation of one atom of oxygen"/>
    <property type="evidence" value="ECO:0007669"/>
    <property type="project" value="UniProtKB-ARBA"/>
</dbReference>
<keyword evidence="9 12" id="KW-0503">Monooxygenase</keyword>
<comment type="caution">
    <text evidence="15">The sequence shown here is derived from an EMBL/GenBank/DDBJ whole genome shotgun (WGS) entry which is preliminary data.</text>
</comment>
<dbReference type="InterPro" id="IPR001128">
    <property type="entry name" value="Cyt_P450"/>
</dbReference>
<feature type="binding site" description="axial binding residue" evidence="11">
    <location>
        <position position="476"/>
    </location>
    <ligand>
        <name>heme</name>
        <dbReference type="ChEBI" id="CHEBI:30413"/>
    </ligand>
    <ligandPart>
        <name>Fe</name>
        <dbReference type="ChEBI" id="CHEBI:18248"/>
    </ligandPart>
</feature>
<evidence type="ECO:0000256" key="14">
    <source>
        <dbReference type="SAM" id="Phobius"/>
    </source>
</evidence>
<feature type="compositionally biased region" description="Pro residues" evidence="13">
    <location>
        <begin position="13"/>
        <end position="24"/>
    </location>
</feature>
<accession>A0ABD3K239</accession>
<evidence type="ECO:0000256" key="8">
    <source>
        <dbReference type="ARBA" id="ARBA00023004"/>
    </source>
</evidence>
<keyword evidence="8 11" id="KW-0408">Iron</keyword>
<evidence type="ECO:0000313" key="15">
    <source>
        <dbReference type="EMBL" id="KAL3732927.1"/>
    </source>
</evidence>
<keyword evidence="10 14" id="KW-0472">Membrane</keyword>
<dbReference type="InterPro" id="IPR050651">
    <property type="entry name" value="Plant_Cytochrome_P450_Monoox"/>
</dbReference>
<keyword evidence="16" id="KW-1185">Reference proteome</keyword>
<evidence type="ECO:0000256" key="4">
    <source>
        <dbReference type="ARBA" id="ARBA00022692"/>
    </source>
</evidence>
<evidence type="ECO:0000256" key="3">
    <source>
        <dbReference type="ARBA" id="ARBA00022617"/>
    </source>
</evidence>
<name>A0ABD3K239_EUCGL</name>
<dbReference type="PANTHER" id="PTHR47947:SF62">
    <property type="entry name" value="CYTOCHROME P450, FAMILY 81, SUBFAMILY D, POLYPEPTIDE 5"/>
    <property type="match status" value="1"/>
</dbReference>
<feature type="transmembrane region" description="Helical" evidence="14">
    <location>
        <begin position="36"/>
        <end position="53"/>
    </location>
</feature>
<evidence type="ECO:0000256" key="11">
    <source>
        <dbReference type="PIRSR" id="PIRSR602401-1"/>
    </source>
</evidence>
<sequence>MSSLSPLYLSSSLPPPPPPPPPPGTRSLRRIFMEDVGMHLISASAFLFLLFLFKLQRSNKRNLPPSPPSLPIIGHLLLIKEPVHRTLQSLSDRYGPVLSLSFGSRSVVVISSPSAAEECFTRNDIILANRPRLLFGEIMLYGGTTIGVAPYGPHWRNLRRLTALKILSPHRLACSLTIRLEEVRLLVKSLYEVATAAAGGGGFTRVEMRSRLEEMSFNIIMRMISGKRCFGATVDAGDTEVARRLVELMKETLELSGMDPGDFLPVLRRVVDFKGRERRMVDVAKRSDVILQGMIDELRSRRKRSDNGREVESETMIDSMLLEGYLDDIIKGQILTMLSAGTDTSAVTIEWAMSLLLNHPDVMKKAQAELDDVVGRDRLANEVDIHKLPCLQNIINEALRLFPPAPLLLPHESTEDCMINGFNVPRGTMILVNAWAIQRDPKVWDDPTSFIPKRYEGLEDDHAYRLLPFGMGRRSCPGAGLANRMVSLALAALIQCFEWEPIGEEPVDLSEGTGITMPKREPLEALCKVRECMIANVLTRL</sequence>
<evidence type="ECO:0000256" key="1">
    <source>
        <dbReference type="ARBA" id="ARBA00004167"/>
    </source>
</evidence>
<evidence type="ECO:0000256" key="12">
    <source>
        <dbReference type="RuleBase" id="RU000461"/>
    </source>
</evidence>
<dbReference type="InterPro" id="IPR002401">
    <property type="entry name" value="Cyt_P450_E_grp-I"/>
</dbReference>
<evidence type="ECO:0000256" key="10">
    <source>
        <dbReference type="ARBA" id="ARBA00023136"/>
    </source>
</evidence>
<dbReference type="PROSITE" id="PS00086">
    <property type="entry name" value="CYTOCHROME_P450"/>
    <property type="match status" value="1"/>
</dbReference>
<dbReference type="PRINTS" id="PR00385">
    <property type="entry name" value="P450"/>
</dbReference>
<dbReference type="Gene3D" id="1.10.630.10">
    <property type="entry name" value="Cytochrome P450"/>
    <property type="match status" value="1"/>
</dbReference>
<proteinExistence type="inferred from homology"/>
<dbReference type="FunFam" id="1.10.630.10:FF:000026">
    <property type="entry name" value="Cytochrome P450 82C4"/>
    <property type="match status" value="1"/>
</dbReference>